<dbReference type="AlphaFoldDB" id="B9SEF7"/>
<evidence type="ECO:0000256" key="3">
    <source>
        <dbReference type="RuleBase" id="RU361155"/>
    </source>
</evidence>
<dbReference type="eggNOG" id="KOG1584">
    <property type="taxonomic scope" value="Eukaryota"/>
</dbReference>
<dbReference type="Gene3D" id="3.40.50.300">
    <property type="entry name" value="P-loop containing nucleotide triphosphate hydrolases"/>
    <property type="match status" value="1"/>
</dbReference>
<protein>
    <recommendedName>
        <fullName evidence="3">Sulfotransferase</fullName>
        <ecNumber evidence="3">2.8.2.-</ecNumber>
    </recommendedName>
</protein>
<dbReference type="InterPro" id="IPR000863">
    <property type="entry name" value="Sulfotransferase_dom"/>
</dbReference>
<dbReference type="InParanoid" id="B9SEF7"/>
<dbReference type="STRING" id="3988.B9SEF7"/>
<evidence type="ECO:0000256" key="1">
    <source>
        <dbReference type="ARBA" id="ARBA00005771"/>
    </source>
</evidence>
<dbReference type="GO" id="GO:0005737">
    <property type="term" value="C:cytoplasm"/>
    <property type="evidence" value="ECO:0000318"/>
    <property type="project" value="GO_Central"/>
</dbReference>
<gene>
    <name evidence="5" type="ORF">RCOM_0703980</name>
</gene>
<dbReference type="EC" id="2.8.2.-" evidence="3"/>
<dbReference type="InterPro" id="IPR027417">
    <property type="entry name" value="P-loop_NTPase"/>
</dbReference>
<dbReference type="OrthoDB" id="205623at2759"/>
<organism evidence="5 6">
    <name type="scientific">Ricinus communis</name>
    <name type="common">Castor bean</name>
    <dbReference type="NCBI Taxonomy" id="3988"/>
    <lineage>
        <taxon>Eukaryota</taxon>
        <taxon>Viridiplantae</taxon>
        <taxon>Streptophyta</taxon>
        <taxon>Embryophyta</taxon>
        <taxon>Tracheophyta</taxon>
        <taxon>Spermatophyta</taxon>
        <taxon>Magnoliopsida</taxon>
        <taxon>eudicotyledons</taxon>
        <taxon>Gunneridae</taxon>
        <taxon>Pentapetalae</taxon>
        <taxon>rosids</taxon>
        <taxon>fabids</taxon>
        <taxon>Malpighiales</taxon>
        <taxon>Euphorbiaceae</taxon>
        <taxon>Acalyphoideae</taxon>
        <taxon>Acalypheae</taxon>
        <taxon>Ricinus</taxon>
    </lineage>
</organism>
<keyword evidence="6" id="KW-1185">Reference proteome</keyword>
<dbReference type="KEGG" id="rcu:8269485"/>
<dbReference type="GO" id="GO:0008146">
    <property type="term" value="F:sulfotransferase activity"/>
    <property type="evidence" value="ECO:0000318"/>
    <property type="project" value="GO_Central"/>
</dbReference>
<dbReference type="GO" id="GO:0051923">
    <property type="term" value="P:sulfation"/>
    <property type="evidence" value="ECO:0000318"/>
    <property type="project" value="GO_Central"/>
</dbReference>
<evidence type="ECO:0000256" key="2">
    <source>
        <dbReference type="ARBA" id="ARBA00022679"/>
    </source>
</evidence>
<accession>B9SEF7</accession>
<keyword evidence="2 3" id="KW-0808">Transferase</keyword>
<evidence type="ECO:0000313" key="5">
    <source>
        <dbReference type="EMBL" id="EEF37987.1"/>
    </source>
</evidence>
<comment type="similarity">
    <text evidence="1 3">Belongs to the sulfotransferase 1 family.</text>
</comment>
<proteinExistence type="inferred from homology"/>
<dbReference type="PANTHER" id="PTHR11783">
    <property type="entry name" value="SULFOTRANSFERASE SULT"/>
    <property type="match status" value="1"/>
</dbReference>
<reference evidence="6" key="1">
    <citation type="journal article" date="2010" name="Nat. Biotechnol.">
        <title>Draft genome sequence of the oilseed species Ricinus communis.</title>
        <authorList>
            <person name="Chan A.P."/>
            <person name="Crabtree J."/>
            <person name="Zhao Q."/>
            <person name="Lorenzi H."/>
            <person name="Orvis J."/>
            <person name="Puiu D."/>
            <person name="Melake-Berhan A."/>
            <person name="Jones K.M."/>
            <person name="Redman J."/>
            <person name="Chen G."/>
            <person name="Cahoon E.B."/>
            <person name="Gedil M."/>
            <person name="Stanke M."/>
            <person name="Haas B.J."/>
            <person name="Wortman J.R."/>
            <person name="Fraser-Liggett C.M."/>
            <person name="Ravel J."/>
            <person name="Rabinowicz P.D."/>
        </authorList>
    </citation>
    <scope>NUCLEOTIDE SEQUENCE [LARGE SCALE GENOMIC DNA]</scope>
    <source>
        <strain evidence="6">cv. Hale</strain>
    </source>
</reference>
<dbReference type="Pfam" id="PF00685">
    <property type="entry name" value="Sulfotransfer_1"/>
    <property type="match status" value="1"/>
</dbReference>
<dbReference type="EMBL" id="EQ973936">
    <property type="protein sequence ID" value="EEF37987.1"/>
    <property type="molecule type" value="Genomic_DNA"/>
</dbReference>
<evidence type="ECO:0000259" key="4">
    <source>
        <dbReference type="Pfam" id="PF00685"/>
    </source>
</evidence>
<dbReference type="SUPFAM" id="SSF52540">
    <property type="entry name" value="P-loop containing nucleoside triphosphate hydrolases"/>
    <property type="match status" value="1"/>
</dbReference>
<dbReference type="OMA" id="VARCPGI"/>
<dbReference type="Proteomes" id="UP000008311">
    <property type="component" value="Unassembled WGS sequence"/>
</dbReference>
<feature type="domain" description="Sulfotransferase" evidence="4">
    <location>
        <begin position="123"/>
        <end position="385"/>
    </location>
</feature>
<evidence type="ECO:0000313" key="6">
    <source>
        <dbReference type="Proteomes" id="UP000008311"/>
    </source>
</evidence>
<sequence length="395" mass="44876">MDLVYGRVINVAPRNIVASSQPSKNIAIRPMSVPQWGGSQQRVSSIVQSRQSRLPNALPLVHEDKEGGPQISMPQSKYSELISTLPTRNDWKFMPLHQYQGFWYFTIYLEAILAAQEKFQAQPDDIILCTYPKTGTTWLKALAFAITTRSRYSISETPLLTSTPHDCVPFIEIEIGTRETYSRDTENPLVATHIPYNSLPTSITTLGCKMVYFCRDPKDVLVSMWHFLRARLPEGIDKDAYCNMGDSFESFCEGVALNGPYWDHVAGYWNASQEYPEKVLFLKYEDLKEDTISNVKKLADFLGYPFTPEEESQGVVQQIIDLCSFESLKNSKATKDGAFRPDSQFIIKNSLFYRKGTSGDWKNYFTEEMGARLDQIVEQKLSGSGFSFLSRQSSN</sequence>
<name>B9SEF7_RICCO</name>